<comment type="caution">
    <text evidence="1">The sequence shown here is derived from an EMBL/GenBank/DDBJ whole genome shotgun (WGS) entry which is preliminary data.</text>
</comment>
<gene>
    <name evidence="1" type="ORF">HPB50_012559</name>
</gene>
<organism evidence="1 2">
    <name type="scientific">Hyalomma asiaticum</name>
    <name type="common">Tick</name>
    <dbReference type="NCBI Taxonomy" id="266040"/>
    <lineage>
        <taxon>Eukaryota</taxon>
        <taxon>Metazoa</taxon>
        <taxon>Ecdysozoa</taxon>
        <taxon>Arthropoda</taxon>
        <taxon>Chelicerata</taxon>
        <taxon>Arachnida</taxon>
        <taxon>Acari</taxon>
        <taxon>Parasitiformes</taxon>
        <taxon>Ixodida</taxon>
        <taxon>Ixodoidea</taxon>
        <taxon>Ixodidae</taxon>
        <taxon>Hyalomminae</taxon>
        <taxon>Hyalomma</taxon>
    </lineage>
</organism>
<evidence type="ECO:0000313" key="2">
    <source>
        <dbReference type="Proteomes" id="UP000821845"/>
    </source>
</evidence>
<dbReference type="Proteomes" id="UP000821845">
    <property type="component" value="Chromosome 1"/>
</dbReference>
<accession>A0ACB7TLM0</accession>
<protein>
    <submittedName>
        <fullName evidence="1">Uncharacterized protein</fullName>
    </submittedName>
</protein>
<evidence type="ECO:0000313" key="1">
    <source>
        <dbReference type="EMBL" id="KAH6946267.1"/>
    </source>
</evidence>
<reference evidence="1" key="1">
    <citation type="submission" date="2020-05" db="EMBL/GenBank/DDBJ databases">
        <title>Large-scale comparative analyses of tick genomes elucidate their genetic diversity and vector capacities.</title>
        <authorList>
            <person name="Jia N."/>
            <person name="Wang J."/>
            <person name="Shi W."/>
            <person name="Du L."/>
            <person name="Sun Y."/>
            <person name="Zhan W."/>
            <person name="Jiang J."/>
            <person name="Wang Q."/>
            <person name="Zhang B."/>
            <person name="Ji P."/>
            <person name="Sakyi L.B."/>
            <person name="Cui X."/>
            <person name="Yuan T."/>
            <person name="Jiang B."/>
            <person name="Yang W."/>
            <person name="Lam T.T.-Y."/>
            <person name="Chang Q."/>
            <person name="Ding S."/>
            <person name="Wang X."/>
            <person name="Zhu J."/>
            <person name="Ruan X."/>
            <person name="Zhao L."/>
            <person name="Wei J."/>
            <person name="Que T."/>
            <person name="Du C."/>
            <person name="Cheng J."/>
            <person name="Dai P."/>
            <person name="Han X."/>
            <person name="Huang E."/>
            <person name="Gao Y."/>
            <person name="Liu J."/>
            <person name="Shao H."/>
            <person name="Ye R."/>
            <person name="Li L."/>
            <person name="Wei W."/>
            <person name="Wang X."/>
            <person name="Wang C."/>
            <person name="Yang T."/>
            <person name="Huo Q."/>
            <person name="Li W."/>
            <person name="Guo W."/>
            <person name="Chen H."/>
            <person name="Zhou L."/>
            <person name="Ni X."/>
            <person name="Tian J."/>
            <person name="Zhou Y."/>
            <person name="Sheng Y."/>
            <person name="Liu T."/>
            <person name="Pan Y."/>
            <person name="Xia L."/>
            <person name="Li J."/>
            <person name="Zhao F."/>
            <person name="Cao W."/>
        </authorList>
    </citation>
    <scope>NUCLEOTIDE SEQUENCE</scope>
    <source>
        <strain evidence="1">Hyas-2018</strain>
    </source>
</reference>
<sequence>MSSSDWTDLERELLRRSEALHVVPYDDTPLEAAEPVQGPTSREDPAEEPPMMMTCQCGRFQLMPTAPERMCCWDMPQCTLRNATCICEDVHFCTLCLDTEVLRVAYCELQERGEEPQTDYHKVKEINEKTDPSMRRYCLGQVNPTDLLTREVSMDKLGSSSMSSSMSWLSESQDRWPVWPQQPISIDDRIICEMIAVHIAISCEPKERSLLDIESYSIIEQLLMVLAWIFRFIEHC</sequence>
<keyword evidence="2" id="KW-1185">Reference proteome</keyword>
<dbReference type="EMBL" id="CM023481">
    <property type="protein sequence ID" value="KAH6946267.1"/>
    <property type="molecule type" value="Genomic_DNA"/>
</dbReference>
<name>A0ACB7TLM0_HYAAI</name>
<proteinExistence type="predicted"/>